<dbReference type="GO" id="GO:0033615">
    <property type="term" value="P:mitochondrial proton-transporting ATP synthase complex assembly"/>
    <property type="evidence" value="ECO:0007669"/>
    <property type="project" value="TreeGrafter"/>
</dbReference>
<reference evidence="5 6" key="1">
    <citation type="submission" date="2016-04" db="EMBL/GenBank/DDBJ databases">
        <title>Polished mammalian reference genomes with single-molecule sequencing and chromosome conformation capture applied to the Capra hircus genome.</title>
        <authorList>
            <person name="Bickhart D.M."/>
            <person name="Koren S."/>
            <person name="Rosen B."/>
            <person name="Hastie A."/>
            <person name="Liachko I."/>
            <person name="Sullivan S.T."/>
            <person name="Burton J."/>
            <person name="Sayre B.L."/>
            <person name="Huson H.J."/>
            <person name="Lee J."/>
            <person name="Lam E."/>
            <person name="Kelley C.M."/>
            <person name="Hutchison J.L."/>
            <person name="Zhou Y."/>
            <person name="Sun J."/>
            <person name="Crisa A."/>
            <person name="Schwartz J.C."/>
            <person name="Hammond J.A."/>
            <person name="Schroeder S.G."/>
            <person name="Liu G.E."/>
            <person name="Dunham M."/>
            <person name="Shendure J."/>
            <person name="Sonstegard T.S."/>
            <person name="Phillippy A.M."/>
            <person name="Van Tassell C.P."/>
            <person name="Smith T.P."/>
        </authorList>
    </citation>
    <scope>NUCLEOTIDE SEQUENCE [LARGE SCALE GENOMIC DNA]</scope>
</reference>
<evidence type="ECO:0000313" key="6">
    <source>
        <dbReference type="Proteomes" id="UP000291000"/>
    </source>
</evidence>
<reference evidence="5" key="3">
    <citation type="submission" date="2025-09" db="UniProtKB">
        <authorList>
            <consortium name="Ensembl"/>
        </authorList>
    </citation>
    <scope>IDENTIFICATION</scope>
</reference>
<dbReference type="Proteomes" id="UP000291000">
    <property type="component" value="Chromosome 29"/>
</dbReference>
<sequence length="202" mass="23063">MREELCRSDPAAFDEFSMQPVGHSKQGDSITCVEQKTLGKQPVSRGFTKDKSLSSIFNTEMVKDKTAEEIKQIWQQYLAAKDNKKFDLIWNWFFVWHWTGTELHFTALTNIQIPGEAAASQLILYHYPALKEENGTVLMAAEMDSTFLNDAEAQCVASQVQLFYATDREETYRLGDIFNFRPKLEQSGLGAELKCSQNQDKT</sequence>
<protein>
    <recommendedName>
        <fullName evidence="7">ATP synthase mitochondrial F1 complex assembly factor 1</fullName>
    </recommendedName>
</protein>
<dbReference type="OMA" id="WHWTGTE"/>
<proteinExistence type="inferred from homology"/>
<reference evidence="5" key="2">
    <citation type="submission" date="2025-08" db="UniProtKB">
        <authorList>
            <consortium name="Ensembl"/>
        </authorList>
    </citation>
    <scope>IDENTIFICATION</scope>
</reference>
<dbReference type="STRING" id="9925.ENSCHIP00000031798"/>
<evidence type="ECO:0000256" key="4">
    <source>
        <dbReference type="ARBA" id="ARBA00023128"/>
    </source>
</evidence>
<dbReference type="PANTHER" id="PTHR13126">
    <property type="entry name" value="CHAPERONE ATP11"/>
    <property type="match status" value="1"/>
</dbReference>
<keyword evidence="6" id="KW-1185">Reference proteome</keyword>
<evidence type="ECO:0000256" key="3">
    <source>
        <dbReference type="ARBA" id="ARBA00022946"/>
    </source>
</evidence>
<comment type="subcellular location">
    <subcellularLocation>
        <location evidence="1">Mitochondrion</location>
    </subcellularLocation>
</comment>
<dbReference type="GeneTree" id="ENSGT00390000012765"/>
<evidence type="ECO:0000256" key="2">
    <source>
        <dbReference type="ARBA" id="ARBA00009116"/>
    </source>
</evidence>
<keyword evidence="3" id="KW-0809">Transit peptide</keyword>
<dbReference type="InterPro" id="IPR010591">
    <property type="entry name" value="ATP11"/>
</dbReference>
<dbReference type="AlphaFoldDB" id="A0A452G5D7"/>
<evidence type="ECO:0000256" key="1">
    <source>
        <dbReference type="ARBA" id="ARBA00004173"/>
    </source>
</evidence>
<dbReference type="PANTHER" id="PTHR13126:SF0">
    <property type="entry name" value="ATP SYNTHASE MITOCHONDRIAL F1 COMPLEX ASSEMBLY FACTOR 1"/>
    <property type="match status" value="1"/>
</dbReference>
<dbReference type="Ensembl" id="ENSCHIT00000039672.1">
    <property type="protein sequence ID" value="ENSCHIP00000031798.1"/>
    <property type="gene ID" value="ENSCHIG00000026019.1"/>
</dbReference>
<dbReference type="EMBL" id="LWLT01000026">
    <property type="status" value="NOT_ANNOTATED_CDS"/>
    <property type="molecule type" value="Genomic_DNA"/>
</dbReference>
<evidence type="ECO:0000313" key="5">
    <source>
        <dbReference type="Ensembl" id="ENSCHIP00000031798.1"/>
    </source>
</evidence>
<name>A0A452G5D7_CAPHI</name>
<evidence type="ECO:0008006" key="7">
    <source>
        <dbReference type="Google" id="ProtNLM"/>
    </source>
</evidence>
<comment type="similarity">
    <text evidence="2">Belongs to the ATP11 family.</text>
</comment>
<accession>A0A452G5D7</accession>
<dbReference type="Pfam" id="PF06644">
    <property type="entry name" value="ATP11"/>
    <property type="match status" value="1"/>
</dbReference>
<keyword evidence="4" id="KW-0496">Mitochondrion</keyword>
<organism evidence="5 6">
    <name type="scientific">Capra hircus</name>
    <name type="common">Goat</name>
    <dbReference type="NCBI Taxonomy" id="9925"/>
    <lineage>
        <taxon>Eukaryota</taxon>
        <taxon>Metazoa</taxon>
        <taxon>Chordata</taxon>
        <taxon>Craniata</taxon>
        <taxon>Vertebrata</taxon>
        <taxon>Euteleostomi</taxon>
        <taxon>Mammalia</taxon>
        <taxon>Eutheria</taxon>
        <taxon>Laurasiatheria</taxon>
        <taxon>Artiodactyla</taxon>
        <taxon>Ruminantia</taxon>
        <taxon>Pecora</taxon>
        <taxon>Bovidae</taxon>
        <taxon>Caprinae</taxon>
        <taxon>Capra</taxon>
    </lineage>
</organism>
<dbReference type="GO" id="GO:0005739">
    <property type="term" value="C:mitochondrion"/>
    <property type="evidence" value="ECO:0007669"/>
    <property type="project" value="UniProtKB-SubCell"/>
</dbReference>